<evidence type="ECO:0000256" key="3">
    <source>
        <dbReference type="ARBA" id="ARBA00004947"/>
    </source>
</evidence>
<evidence type="ECO:0000256" key="9">
    <source>
        <dbReference type="ARBA" id="ARBA00023235"/>
    </source>
</evidence>
<organism evidence="12 13">
    <name type="scientific">Vreelandella hamiltonii</name>
    <dbReference type="NCBI Taxonomy" id="502829"/>
    <lineage>
        <taxon>Bacteria</taxon>
        <taxon>Pseudomonadati</taxon>
        <taxon>Pseudomonadota</taxon>
        <taxon>Gammaproteobacteria</taxon>
        <taxon>Oceanospirillales</taxon>
        <taxon>Halomonadaceae</taxon>
        <taxon>Vreelandella</taxon>
    </lineage>
</organism>
<dbReference type="InterPro" id="IPR005886">
    <property type="entry name" value="UDP_G4E"/>
</dbReference>
<dbReference type="CDD" id="cd05247">
    <property type="entry name" value="UDP_G4E_1_SDR_e"/>
    <property type="match status" value="1"/>
</dbReference>
<evidence type="ECO:0000313" key="13">
    <source>
        <dbReference type="Proteomes" id="UP000623776"/>
    </source>
</evidence>
<protein>
    <recommendedName>
        <fullName evidence="6 10">UDP-glucose 4-epimerase</fullName>
        <ecNumber evidence="5 10">5.1.3.2</ecNumber>
    </recommendedName>
</protein>
<evidence type="ECO:0000259" key="11">
    <source>
        <dbReference type="Pfam" id="PF01370"/>
    </source>
</evidence>
<keyword evidence="10" id="KW-0119">Carbohydrate metabolism</keyword>
<dbReference type="Gene3D" id="3.90.25.10">
    <property type="entry name" value="UDP-galactose 4-epimerase, domain 1"/>
    <property type="match status" value="1"/>
</dbReference>
<evidence type="ECO:0000256" key="6">
    <source>
        <dbReference type="ARBA" id="ARBA00018569"/>
    </source>
</evidence>
<dbReference type="GO" id="GO:0005829">
    <property type="term" value="C:cytosol"/>
    <property type="evidence" value="ECO:0007669"/>
    <property type="project" value="TreeGrafter"/>
</dbReference>
<dbReference type="GO" id="GO:0003978">
    <property type="term" value="F:UDP-glucose 4-epimerase activity"/>
    <property type="evidence" value="ECO:0007669"/>
    <property type="project" value="UniProtKB-UniRule"/>
</dbReference>
<name>A0A8H9I548_9GAMM</name>
<accession>A0A8H9I548</accession>
<evidence type="ECO:0000256" key="5">
    <source>
        <dbReference type="ARBA" id="ARBA00013189"/>
    </source>
</evidence>
<reference evidence="13" key="1">
    <citation type="journal article" date="2019" name="Int. J. Syst. Evol. Microbiol.">
        <title>The Global Catalogue of Microorganisms (GCM) 10K type strain sequencing project: providing services to taxonomists for standard genome sequencing and annotation.</title>
        <authorList>
            <consortium name="The Broad Institute Genomics Platform"/>
            <consortium name="The Broad Institute Genome Sequencing Center for Infectious Disease"/>
            <person name="Wu L."/>
            <person name="Ma J."/>
        </authorList>
    </citation>
    <scope>NUCLEOTIDE SEQUENCE [LARGE SCALE GENOMIC DNA]</scope>
    <source>
        <strain evidence="13">KCTC 22154</strain>
    </source>
</reference>
<gene>
    <name evidence="12" type="primary">galE</name>
    <name evidence="12" type="ORF">GCM10007157_33790</name>
</gene>
<feature type="domain" description="NAD-dependent epimerase/dehydratase" evidence="11">
    <location>
        <begin position="2"/>
        <end position="260"/>
    </location>
</feature>
<evidence type="ECO:0000256" key="8">
    <source>
        <dbReference type="ARBA" id="ARBA00023144"/>
    </source>
</evidence>
<dbReference type="AlphaFoldDB" id="A0A8H9I548"/>
<evidence type="ECO:0000256" key="7">
    <source>
        <dbReference type="ARBA" id="ARBA00023027"/>
    </source>
</evidence>
<dbReference type="Pfam" id="PF01370">
    <property type="entry name" value="Epimerase"/>
    <property type="match status" value="1"/>
</dbReference>
<dbReference type="EC" id="5.1.3.2" evidence="5 10"/>
<dbReference type="InterPro" id="IPR001509">
    <property type="entry name" value="Epimerase_deHydtase"/>
</dbReference>
<dbReference type="SUPFAM" id="SSF51735">
    <property type="entry name" value="NAD(P)-binding Rossmann-fold domains"/>
    <property type="match status" value="1"/>
</dbReference>
<dbReference type="InterPro" id="IPR036291">
    <property type="entry name" value="NAD(P)-bd_dom_sf"/>
</dbReference>
<comment type="subunit">
    <text evidence="10">Homodimer.</text>
</comment>
<proteinExistence type="inferred from homology"/>
<evidence type="ECO:0000256" key="1">
    <source>
        <dbReference type="ARBA" id="ARBA00000083"/>
    </source>
</evidence>
<dbReference type="NCBIfam" id="NF007956">
    <property type="entry name" value="PRK10675.1"/>
    <property type="match status" value="1"/>
</dbReference>
<evidence type="ECO:0000256" key="10">
    <source>
        <dbReference type="RuleBase" id="RU366046"/>
    </source>
</evidence>
<dbReference type="Proteomes" id="UP000623776">
    <property type="component" value="Unassembled WGS sequence"/>
</dbReference>
<dbReference type="PANTHER" id="PTHR43725">
    <property type="entry name" value="UDP-GLUCOSE 4-EPIMERASE"/>
    <property type="match status" value="1"/>
</dbReference>
<evidence type="ECO:0000256" key="2">
    <source>
        <dbReference type="ARBA" id="ARBA00001911"/>
    </source>
</evidence>
<comment type="catalytic activity">
    <reaction evidence="1 10">
        <text>UDP-alpha-D-glucose = UDP-alpha-D-galactose</text>
        <dbReference type="Rhea" id="RHEA:22168"/>
        <dbReference type="ChEBI" id="CHEBI:58885"/>
        <dbReference type="ChEBI" id="CHEBI:66914"/>
        <dbReference type="EC" id="5.1.3.2"/>
    </reaction>
</comment>
<evidence type="ECO:0000256" key="4">
    <source>
        <dbReference type="ARBA" id="ARBA00007637"/>
    </source>
</evidence>
<dbReference type="EMBL" id="BMXN01000033">
    <property type="protein sequence ID" value="GGW40270.1"/>
    <property type="molecule type" value="Genomic_DNA"/>
</dbReference>
<comment type="caution">
    <text evidence="12">The sequence shown here is derived from an EMBL/GenBank/DDBJ whole genome shotgun (WGS) entry which is preliminary data.</text>
</comment>
<dbReference type="PANTHER" id="PTHR43725:SF47">
    <property type="entry name" value="UDP-GLUCOSE 4-EPIMERASE"/>
    <property type="match status" value="1"/>
</dbReference>
<sequence length="332" mass="35695">MILVTGGTGYIGSHIAVELLKEGHSVVLLDDLSNSVASVVPRIEKITGRAVAFYQGDVRDAALLVSIFEQHPIEAVIHCAGLKAVGESVTQPLAYYDTNVHGSIGLCQAMAKAGIKRLIFSSSATVYGVEAIPPYVETMGRGSCTSPYGTSKAMVEQVLEDLCASDPEWSVAILRYFNPIGAHPSGLIGESPQGVPNNLMPYISQVAAGVLPELRVYGNDYPTQDGTCVRDYLHVVDLAVGHRVALKALETPGASHYNLGTGQGVSVKQMIDAFTQATQVPVAYRYAPRRDGDLAAFWASAEKAQQELGWQATKTLDDMMTDTWRWQQHASA</sequence>
<dbReference type="UniPathway" id="UPA00214"/>
<keyword evidence="9 10" id="KW-0413">Isomerase</keyword>
<keyword evidence="7 10" id="KW-0520">NAD</keyword>
<dbReference type="NCBIfam" id="TIGR01179">
    <property type="entry name" value="galE"/>
    <property type="match status" value="1"/>
</dbReference>
<comment type="pathway">
    <text evidence="3 10">Carbohydrate metabolism; galactose metabolism.</text>
</comment>
<evidence type="ECO:0000313" key="12">
    <source>
        <dbReference type="EMBL" id="GGW40270.1"/>
    </source>
</evidence>
<dbReference type="Gene3D" id="3.40.50.720">
    <property type="entry name" value="NAD(P)-binding Rossmann-like Domain"/>
    <property type="match status" value="1"/>
</dbReference>
<comment type="similarity">
    <text evidence="4 10">Belongs to the NAD(P)-dependent epimerase/dehydratase family.</text>
</comment>
<dbReference type="GO" id="GO:0006012">
    <property type="term" value="P:galactose metabolic process"/>
    <property type="evidence" value="ECO:0007669"/>
    <property type="project" value="UniProtKB-UniPathway"/>
</dbReference>
<comment type="cofactor">
    <cofactor evidence="2 10">
        <name>NAD(+)</name>
        <dbReference type="ChEBI" id="CHEBI:57540"/>
    </cofactor>
</comment>
<keyword evidence="8" id="KW-0299">Galactose metabolism</keyword>
<keyword evidence="13" id="KW-1185">Reference proteome</keyword>